<evidence type="ECO:0000313" key="2">
    <source>
        <dbReference type="Proteomes" id="UP000438914"/>
    </source>
</evidence>
<keyword evidence="2" id="KW-1185">Reference proteome</keyword>
<dbReference type="EMBL" id="VUNG01000021">
    <property type="protein sequence ID" value="MST84801.1"/>
    <property type="molecule type" value="Genomic_DNA"/>
</dbReference>
<name>A0A7K0KFV8_9BACT</name>
<dbReference type="RefSeq" id="WP_154534374.1">
    <property type="nucleotide sequence ID" value="NZ_VUNG01000021.1"/>
</dbReference>
<gene>
    <name evidence="1" type="ORF">FYJ73_09000</name>
</gene>
<dbReference type="Gene3D" id="2.70.70.10">
    <property type="entry name" value="Glucose Permease (Domain IIA)"/>
    <property type="match status" value="1"/>
</dbReference>
<dbReference type="CDD" id="cd12797">
    <property type="entry name" value="M23_peptidase"/>
    <property type="match status" value="1"/>
</dbReference>
<dbReference type="AlphaFoldDB" id="A0A7K0KFV8"/>
<comment type="caution">
    <text evidence="1">The sequence shown here is derived from an EMBL/GenBank/DDBJ whole genome shotgun (WGS) entry which is preliminary data.</text>
</comment>
<dbReference type="InterPro" id="IPR011055">
    <property type="entry name" value="Dup_hybrid_motif"/>
</dbReference>
<accession>A0A7K0KFV8</accession>
<protein>
    <submittedName>
        <fullName evidence="1">M23 family metallopeptidase</fullName>
    </submittedName>
</protein>
<dbReference type="Proteomes" id="UP000438914">
    <property type="component" value="Unassembled WGS sequence"/>
</dbReference>
<evidence type="ECO:0000313" key="1">
    <source>
        <dbReference type="EMBL" id="MST84801.1"/>
    </source>
</evidence>
<reference evidence="1 2" key="1">
    <citation type="submission" date="2019-08" db="EMBL/GenBank/DDBJ databases">
        <title>In-depth cultivation of the pig gut microbiome towards novel bacterial diversity and tailored functional studies.</title>
        <authorList>
            <person name="Wylensek D."/>
            <person name="Hitch T.C.A."/>
            <person name="Clavel T."/>
        </authorList>
    </citation>
    <scope>NUCLEOTIDE SEQUENCE [LARGE SCALE GENOMIC DNA]</scope>
    <source>
        <strain evidence="1 2">LKV-178-WT-2A</strain>
    </source>
</reference>
<dbReference type="SUPFAM" id="SSF51261">
    <property type="entry name" value="Duplicated hybrid motif"/>
    <property type="match status" value="1"/>
</dbReference>
<sequence length="289" mass="32083">MEKTAYNPSMNLYSPSGYAMPFELPEPCPLVITLGYGDQQHPVTGEKFFHHGVDFKVSPHTWLKALATGIVSGISTNNRKGFQITVNYRNYAAGDNSSFDVTYSHIREVVGGFGRNVKAGDNIAVCDGLLHVEVRFNGEEVNPLEFLTMVRDNLMMQEQKAMTGNNPEMATLDFPVSTPYDAQQPEIDQMYTRFFGRYMADLLSNRYRVPGSTEAALRSVLAEGAAAGAYYEHTPSMLNPLGLGERSLGIIGRVQTLLIHDFLNYLALIHGVFLSSMTEIEKKKLLTTP</sequence>
<organism evidence="1 2">
    <name type="scientific">Hallella mizrahii</name>
    <dbReference type="NCBI Taxonomy" id="2606637"/>
    <lineage>
        <taxon>Bacteria</taxon>
        <taxon>Pseudomonadati</taxon>
        <taxon>Bacteroidota</taxon>
        <taxon>Bacteroidia</taxon>
        <taxon>Bacteroidales</taxon>
        <taxon>Prevotellaceae</taxon>
        <taxon>Hallella</taxon>
    </lineage>
</organism>
<proteinExistence type="predicted"/>